<dbReference type="Gene3D" id="3.30.700.10">
    <property type="entry name" value="Glycoprotein, Type 4 Pilin"/>
    <property type="match status" value="1"/>
</dbReference>
<dbReference type="Pfam" id="PF07963">
    <property type="entry name" value="N_methyl"/>
    <property type="match status" value="1"/>
</dbReference>
<proteinExistence type="predicted"/>
<dbReference type="PROSITE" id="PS00409">
    <property type="entry name" value="PROKAR_NTER_METHYL"/>
    <property type="match status" value="1"/>
</dbReference>
<dbReference type="SUPFAM" id="SSF54523">
    <property type="entry name" value="Pili subunits"/>
    <property type="match status" value="1"/>
</dbReference>
<protein>
    <recommendedName>
        <fullName evidence="3">Type II secretion system protein GspG C-terminal domain-containing protein</fullName>
    </recommendedName>
</protein>
<feature type="transmembrane region" description="Helical" evidence="1">
    <location>
        <begin position="12"/>
        <end position="30"/>
    </location>
</feature>
<dbReference type="AlphaFoldDB" id="A0A382CPE2"/>
<dbReference type="NCBIfam" id="TIGR02532">
    <property type="entry name" value="IV_pilin_GFxxxE"/>
    <property type="match status" value="1"/>
</dbReference>
<dbReference type="InterPro" id="IPR012902">
    <property type="entry name" value="N_methyl_site"/>
</dbReference>
<evidence type="ECO:0000256" key="1">
    <source>
        <dbReference type="SAM" id="Phobius"/>
    </source>
</evidence>
<gene>
    <name evidence="2" type="ORF">METZ01_LOCUS180516</name>
</gene>
<organism evidence="2">
    <name type="scientific">marine metagenome</name>
    <dbReference type="NCBI Taxonomy" id="408172"/>
    <lineage>
        <taxon>unclassified sequences</taxon>
        <taxon>metagenomes</taxon>
        <taxon>ecological metagenomes</taxon>
    </lineage>
</organism>
<keyword evidence="1" id="KW-0812">Transmembrane</keyword>
<keyword evidence="1" id="KW-0472">Membrane</keyword>
<sequence length="213" mass="23221">MKDRSSQSGFSLIELIAVMIIMAILAAVLLPRITTITGGAYESNLRAMYGAIKTTVNAEATKAAMKGGASGHQETFPDCDDATANYYLDDWFKDFDVYYWYQENLNENYANANGTGENKPVDAIVFHYMPHGLKSNRTYARDPDGDGSLAAGGAGISTNNSDIYYIYYAPHTTGNGGFDFDGYVLNAYQDDGDGDWGGTDTETAIDDIQWTSP</sequence>
<dbReference type="InterPro" id="IPR045584">
    <property type="entry name" value="Pilin-like"/>
</dbReference>
<name>A0A382CPE2_9ZZZZ</name>
<keyword evidence="1" id="KW-1133">Transmembrane helix</keyword>
<evidence type="ECO:0000313" key="2">
    <source>
        <dbReference type="EMBL" id="SVB27662.1"/>
    </source>
</evidence>
<reference evidence="2" key="1">
    <citation type="submission" date="2018-05" db="EMBL/GenBank/DDBJ databases">
        <authorList>
            <person name="Lanie J.A."/>
            <person name="Ng W.-L."/>
            <person name="Kazmierczak K.M."/>
            <person name="Andrzejewski T.M."/>
            <person name="Davidsen T.M."/>
            <person name="Wayne K.J."/>
            <person name="Tettelin H."/>
            <person name="Glass J.I."/>
            <person name="Rusch D."/>
            <person name="Podicherti R."/>
            <person name="Tsui H.-C.T."/>
            <person name="Winkler M.E."/>
        </authorList>
    </citation>
    <scope>NUCLEOTIDE SEQUENCE</scope>
</reference>
<evidence type="ECO:0008006" key="3">
    <source>
        <dbReference type="Google" id="ProtNLM"/>
    </source>
</evidence>
<accession>A0A382CPE2</accession>
<dbReference type="EMBL" id="UINC01035369">
    <property type="protein sequence ID" value="SVB27662.1"/>
    <property type="molecule type" value="Genomic_DNA"/>
</dbReference>